<evidence type="ECO:0000259" key="1">
    <source>
        <dbReference type="PROSITE" id="PS51819"/>
    </source>
</evidence>
<comment type="caution">
    <text evidence="2">The sequence shown here is derived from an EMBL/GenBank/DDBJ whole genome shotgun (WGS) entry which is preliminary data.</text>
</comment>
<feature type="domain" description="VOC" evidence="1">
    <location>
        <begin position="9"/>
        <end position="146"/>
    </location>
</feature>
<dbReference type="Gene3D" id="3.10.180.10">
    <property type="entry name" value="2,3-Dihydroxybiphenyl 1,2-Dioxygenase, domain 1"/>
    <property type="match status" value="1"/>
</dbReference>
<dbReference type="InterPro" id="IPR037523">
    <property type="entry name" value="VOC_core"/>
</dbReference>
<organism evidence="2 3">
    <name type="scientific">Paenibacillus spiritus</name>
    <dbReference type="NCBI Taxonomy" id="2496557"/>
    <lineage>
        <taxon>Bacteria</taxon>
        <taxon>Bacillati</taxon>
        <taxon>Bacillota</taxon>
        <taxon>Bacilli</taxon>
        <taxon>Bacillales</taxon>
        <taxon>Paenibacillaceae</taxon>
        <taxon>Paenibacillus</taxon>
    </lineage>
</organism>
<dbReference type="Pfam" id="PF00903">
    <property type="entry name" value="Glyoxalase"/>
    <property type="match status" value="1"/>
</dbReference>
<dbReference type="RefSeq" id="WP_150458294.1">
    <property type="nucleotide sequence ID" value="NZ_VYKK01000015.1"/>
</dbReference>
<proteinExistence type="predicted"/>
<dbReference type="OrthoDB" id="9796521at2"/>
<dbReference type="AlphaFoldDB" id="A0A5J5G8E1"/>
<dbReference type="PROSITE" id="PS51819">
    <property type="entry name" value="VOC"/>
    <property type="match status" value="1"/>
</dbReference>
<evidence type="ECO:0000313" key="3">
    <source>
        <dbReference type="Proteomes" id="UP000367750"/>
    </source>
</evidence>
<dbReference type="EMBL" id="VYKK01000015">
    <property type="protein sequence ID" value="KAA9003939.1"/>
    <property type="molecule type" value="Genomic_DNA"/>
</dbReference>
<name>A0A5J5G8E1_9BACL</name>
<evidence type="ECO:0000313" key="2">
    <source>
        <dbReference type="EMBL" id="KAA9003939.1"/>
    </source>
</evidence>
<dbReference type="InterPro" id="IPR004360">
    <property type="entry name" value="Glyas_Fos-R_dOase_dom"/>
</dbReference>
<protein>
    <submittedName>
        <fullName evidence="2">Bleomycin resistance protein</fullName>
    </submittedName>
</protein>
<dbReference type="InterPro" id="IPR029068">
    <property type="entry name" value="Glyas_Bleomycin-R_OHBP_Dase"/>
</dbReference>
<keyword evidence="3" id="KW-1185">Reference proteome</keyword>
<dbReference type="SUPFAM" id="SSF54593">
    <property type="entry name" value="Glyoxalase/Bleomycin resistance protein/Dihydroxybiphenyl dioxygenase"/>
    <property type="match status" value="1"/>
</dbReference>
<gene>
    <name evidence="2" type="ORF">F4V43_11015</name>
</gene>
<sequence length="146" mass="16510">MKNSIFQGTIDHSGFVVPNINVAVDFFEKTLGFEVLFRPGRLQFEDDSLKRYFGVHENSVVEGAAFLQYGGRKIELVQWSAPDQQNVQPKPSDTGASHLALTVTDLDAALSYFKEQSDVFVRELSPLGFFYITTSWGMEIQIMKHQ</sequence>
<accession>A0A5J5G8E1</accession>
<dbReference type="Proteomes" id="UP000367750">
    <property type="component" value="Unassembled WGS sequence"/>
</dbReference>
<reference evidence="2 3" key="1">
    <citation type="submission" date="2019-09" db="EMBL/GenBank/DDBJ databases">
        <title>Bacillus ochoae sp. nov., Paenibacillus whitsoniae sp. nov., Paenibacillus spiritus sp. nov. Isolated from the Mars Exploration Rover during spacecraft assembly.</title>
        <authorList>
            <person name="Seuylemezian A."/>
            <person name="Vaishampayan P."/>
        </authorList>
    </citation>
    <scope>NUCLEOTIDE SEQUENCE [LARGE SCALE GENOMIC DNA]</scope>
    <source>
        <strain evidence="2 3">MER_111</strain>
    </source>
</reference>